<dbReference type="InterPro" id="IPR007259">
    <property type="entry name" value="GCP"/>
</dbReference>
<evidence type="ECO:0000313" key="9">
    <source>
        <dbReference type="EMBL" id="SPQ95178.1"/>
    </source>
</evidence>
<evidence type="ECO:0000256" key="4">
    <source>
        <dbReference type="ARBA" id="ARBA00023212"/>
    </source>
</evidence>
<keyword evidence="9" id="KW-0496">Mitochondrion</keyword>
<dbReference type="EMBL" id="OVEO01000003">
    <property type="protein sequence ID" value="SPQ95178.1"/>
    <property type="molecule type" value="Genomic_DNA"/>
</dbReference>
<geneLocation type="mitochondrion" evidence="9"/>
<evidence type="ECO:0000313" key="10">
    <source>
        <dbReference type="Proteomes" id="UP000290189"/>
    </source>
</evidence>
<evidence type="ECO:0000259" key="8">
    <source>
        <dbReference type="Pfam" id="PF17681"/>
    </source>
</evidence>
<dbReference type="PANTHER" id="PTHR19302">
    <property type="entry name" value="GAMMA TUBULIN COMPLEX PROTEIN"/>
    <property type="match status" value="1"/>
</dbReference>
<organism evidence="9 10">
    <name type="scientific">Plasmodiophora brassicae</name>
    <name type="common">Clubroot disease agent</name>
    <dbReference type="NCBI Taxonomy" id="37360"/>
    <lineage>
        <taxon>Eukaryota</taxon>
        <taxon>Sar</taxon>
        <taxon>Rhizaria</taxon>
        <taxon>Endomyxa</taxon>
        <taxon>Phytomyxea</taxon>
        <taxon>Plasmodiophorida</taxon>
        <taxon>Plasmodiophoridae</taxon>
        <taxon>Plasmodiophora</taxon>
    </lineage>
</organism>
<dbReference type="InterPro" id="IPR041470">
    <property type="entry name" value="GCP_N"/>
</dbReference>
<proteinExistence type="inferred from homology"/>
<feature type="domain" description="Gamma tubulin complex component protein N-terminal" evidence="8">
    <location>
        <begin position="432"/>
        <end position="713"/>
    </location>
</feature>
<dbReference type="GO" id="GO:0007020">
    <property type="term" value="P:microtubule nucleation"/>
    <property type="evidence" value="ECO:0007669"/>
    <property type="project" value="InterPro"/>
</dbReference>
<keyword evidence="2 5" id="KW-0963">Cytoplasm</keyword>
<keyword evidence="3 5" id="KW-0493">Microtubule</keyword>
<evidence type="ECO:0000259" key="7">
    <source>
        <dbReference type="Pfam" id="PF04130"/>
    </source>
</evidence>
<evidence type="ECO:0000256" key="5">
    <source>
        <dbReference type="RuleBase" id="RU363050"/>
    </source>
</evidence>
<evidence type="ECO:0000256" key="3">
    <source>
        <dbReference type="ARBA" id="ARBA00022701"/>
    </source>
</evidence>
<dbReference type="GO" id="GO:0031122">
    <property type="term" value="P:cytoplasmic microtubule organization"/>
    <property type="evidence" value="ECO:0007669"/>
    <property type="project" value="TreeGrafter"/>
</dbReference>
<name>A0A3P3Y4S6_PLABS</name>
<dbReference type="Proteomes" id="UP000290189">
    <property type="component" value="Unassembled WGS sequence"/>
</dbReference>
<dbReference type="GO" id="GO:0000930">
    <property type="term" value="C:gamma-tubulin complex"/>
    <property type="evidence" value="ECO:0007669"/>
    <property type="project" value="TreeGrafter"/>
</dbReference>
<feature type="compositionally biased region" description="Low complexity" evidence="6">
    <location>
        <begin position="155"/>
        <end position="172"/>
    </location>
</feature>
<protein>
    <recommendedName>
        <fullName evidence="5">Spindle pole body component</fullName>
    </recommendedName>
</protein>
<dbReference type="GO" id="GO:0051225">
    <property type="term" value="P:spindle assembly"/>
    <property type="evidence" value="ECO:0007669"/>
    <property type="project" value="TreeGrafter"/>
</dbReference>
<dbReference type="InterPro" id="IPR040457">
    <property type="entry name" value="GCP_C"/>
</dbReference>
<dbReference type="GO" id="GO:0043015">
    <property type="term" value="F:gamma-tubulin binding"/>
    <property type="evidence" value="ECO:0007669"/>
    <property type="project" value="InterPro"/>
</dbReference>
<sequence length="1079" mass="120750">MNRLPHIHSRDTAVPVRAAHRRVTRKILTAAPPKSCIAIGGVPRPWSSATVPMAASDEIAQLTREIAVEMGGDPSAAASLAGTIKMATSLSKVDEYNVRKAARRLPGRCADVDLFNRTLARLNDMRNCPVDCARFMYVLWHILDDGAVRDLVSLPRDSSPSSSLPTAPPGSLNSTMGTREKSPTVTSSMSTTIDTTSLLEGLPLSPPRKPVCITKSSTPLLSPKSLAALDAIGGRKEARKTDIPSVLRINFGDMIALRSQAGKYVAFDEDGEVRSSWPVAFPVCITNCTSWRDRGPLLFGDNVVLSLRSGAEAVYLSATSDGRIECSRSPNDSRSRWTVVNAESNPDSTSSVRSGDRVVLKSCFATLLSCDRSDTLHSSMSDVSAASTWSVQKASVPYSPSWLLEFRSARRVGKAPSFAKLPKERQERLLCRALLTALLGLESEWVGLSSSPNLGFKLSATQVCVTMQFQVERCFPVCNQYLEILHFVKLRSRYEYGLVSQALAGAMEAVLEMYVVKIAQLDSPDLSLQQLWFQLQPSIATISALHVLVSAAAGACGGSLIQVLYDLYCKEGDENSRAMYFQILKDCSEPYFVLLRKWIEFGIVQDPYDEFQIRVRDDITRDNLERDFNDSYWDERYVVRNEHVPAFLQQFSNKILLTGKYLNVLRQCSFGQAGRNSSQDADQSFGFDAALNGSIIDAAFGYASSALLDVLLQQNNLLPRLRCLKRYFLHGQGDFFVHFLDSAEEDLSRPVSAQRLARLQSLLELSLSTAGDDFGHDEISCRLEQHALLEKLNVIHNVANDAYSRTMHSSETLHRPTGSPLTGIEAFTLEYAVQWPISIVLSKKAMTKYELLFRHIFFIKHVERQIGITWRYQQRMRELDLSSTFSRSLVLRQRMMHFLQNLLFYLTVEVLEPNYHRLESALKQNVSTIDQVLEAHDAFLDTCLKECLLTNRNVLQSLTSLLSSCLLFAKHMNRFHAAFDAQRDSLDTNGDIDRLTGARRRERLAILSKQAMAAGQDAEYSNKIDEYLSGFDHKLNEFIGQLMERATGQYDSHMTNLCTRLDFNNYYRTKQNGSTTSRN</sequence>
<comment type="similarity">
    <text evidence="1 5">Belongs to the TUBGCP family.</text>
</comment>
<reference evidence="9 10" key="1">
    <citation type="submission" date="2018-03" db="EMBL/GenBank/DDBJ databases">
        <authorList>
            <person name="Fogelqvist J."/>
        </authorList>
    </citation>
    <scope>NUCLEOTIDE SEQUENCE [LARGE SCALE GENOMIC DNA]</scope>
</reference>
<dbReference type="GO" id="GO:0000922">
    <property type="term" value="C:spindle pole"/>
    <property type="evidence" value="ECO:0007669"/>
    <property type="project" value="InterPro"/>
</dbReference>
<dbReference type="GO" id="GO:0005874">
    <property type="term" value="C:microtubule"/>
    <property type="evidence" value="ECO:0007669"/>
    <property type="project" value="UniProtKB-KW"/>
</dbReference>
<gene>
    <name evidence="9" type="ORF">PLBR_LOCUS2393</name>
</gene>
<dbReference type="Pfam" id="PF04130">
    <property type="entry name" value="GCP_C_terminal"/>
    <property type="match status" value="1"/>
</dbReference>
<feature type="domain" description="Gamma tubulin complex component C-terminal" evidence="7">
    <location>
        <begin position="717"/>
        <end position="1067"/>
    </location>
</feature>
<dbReference type="GO" id="GO:0000278">
    <property type="term" value="P:mitotic cell cycle"/>
    <property type="evidence" value="ECO:0007669"/>
    <property type="project" value="TreeGrafter"/>
</dbReference>
<dbReference type="InterPro" id="IPR042241">
    <property type="entry name" value="GCP_C_sf"/>
</dbReference>
<dbReference type="PANTHER" id="PTHR19302:SF13">
    <property type="entry name" value="GAMMA-TUBULIN COMPLEX COMPONENT 2"/>
    <property type="match status" value="1"/>
</dbReference>
<evidence type="ECO:0000256" key="2">
    <source>
        <dbReference type="ARBA" id="ARBA00022490"/>
    </source>
</evidence>
<dbReference type="GO" id="GO:0051011">
    <property type="term" value="F:microtubule minus-end binding"/>
    <property type="evidence" value="ECO:0007669"/>
    <property type="project" value="TreeGrafter"/>
</dbReference>
<dbReference type="AlphaFoldDB" id="A0A3P3Y4S6"/>
<accession>A0A3P3Y4S6</accession>
<dbReference type="GO" id="GO:0051321">
    <property type="term" value="P:meiotic cell cycle"/>
    <property type="evidence" value="ECO:0007669"/>
    <property type="project" value="TreeGrafter"/>
</dbReference>
<evidence type="ECO:0000256" key="1">
    <source>
        <dbReference type="ARBA" id="ARBA00010337"/>
    </source>
</evidence>
<dbReference type="Gene3D" id="2.80.10.50">
    <property type="match status" value="1"/>
</dbReference>
<comment type="subcellular location">
    <subcellularLocation>
        <location evidence="5">Cytoplasm</location>
        <location evidence="5">Cytoskeleton</location>
        <location evidence="5">Microtubule organizing center</location>
    </subcellularLocation>
</comment>
<evidence type="ECO:0000256" key="6">
    <source>
        <dbReference type="SAM" id="MobiDB-lite"/>
    </source>
</evidence>
<dbReference type="Gene3D" id="1.20.120.1900">
    <property type="entry name" value="Gamma-tubulin complex, C-terminal domain"/>
    <property type="match status" value="1"/>
</dbReference>
<feature type="region of interest" description="Disordered" evidence="6">
    <location>
        <begin position="155"/>
        <end position="192"/>
    </location>
</feature>
<dbReference type="Pfam" id="PF17681">
    <property type="entry name" value="GCP_N_terminal"/>
    <property type="match status" value="1"/>
</dbReference>
<keyword evidence="4 5" id="KW-0206">Cytoskeleton</keyword>